<sequence>MGETKKLDSFCRSIIPFHVEEEDSKPLLSVQEQKLISLLLSKAIKMDYDNLILTNSDMGTLHKTIDIINTKDFLLNPYEQADMCYDRNNTMDVENEMDSKISDEREDCSCRENKICGLCGGKCFRYLELYKSEMLQQELSVDNDRTLTLDDLPAACFELADDTEAILEVTYNLRHMFEEEFDSISENIALQTHFESFMKALLSRCIIISDEPCYLSFLLLCSLIETLAGPIFIYRKCLTYVMICSLCLRSVYERCYKDLFDEIQEFESLGSFCRSIIPFPVEGERKLLLSVHEQREISLLLSNAVDIDHKNFILTNSELETLYKTLTIICRTDNFPNPYEPMNTCCDSDSFSDDAEDVEEELDCVSSEEEEECSSGEDKICDSCHGNCYRYLVLYKGEMLQEQLSVFRSSCNG</sequence>
<dbReference type="AlphaFoldDB" id="A0A8T0FDX6"/>
<gene>
    <name evidence="1" type="ORF">HNY73_008751</name>
</gene>
<accession>A0A8T0FDX6</accession>
<comment type="caution">
    <text evidence="1">The sequence shown here is derived from an EMBL/GenBank/DDBJ whole genome shotgun (WGS) entry which is preliminary data.</text>
</comment>
<keyword evidence="2" id="KW-1185">Reference proteome</keyword>
<reference evidence="1" key="1">
    <citation type="journal article" date="2020" name="bioRxiv">
        <title>Chromosome-level reference genome of the European wasp spider Argiope bruennichi: a resource for studies on range expansion and evolutionary adaptation.</title>
        <authorList>
            <person name="Sheffer M.M."/>
            <person name="Hoppe A."/>
            <person name="Krehenwinkel H."/>
            <person name="Uhl G."/>
            <person name="Kuss A.W."/>
            <person name="Jensen L."/>
            <person name="Jensen C."/>
            <person name="Gillespie R.G."/>
            <person name="Hoff K.J."/>
            <person name="Prost S."/>
        </authorList>
    </citation>
    <scope>NUCLEOTIDE SEQUENCE</scope>
</reference>
<protein>
    <submittedName>
        <fullName evidence="1">Uncharacterized protein</fullName>
    </submittedName>
</protein>
<dbReference type="Proteomes" id="UP000807504">
    <property type="component" value="Unassembled WGS sequence"/>
</dbReference>
<proteinExistence type="predicted"/>
<name>A0A8T0FDX6_ARGBR</name>
<reference evidence="1" key="2">
    <citation type="submission" date="2020-06" db="EMBL/GenBank/DDBJ databases">
        <authorList>
            <person name="Sheffer M."/>
        </authorList>
    </citation>
    <scope>NUCLEOTIDE SEQUENCE</scope>
</reference>
<dbReference type="EMBL" id="JABXBU010000015">
    <property type="protein sequence ID" value="KAF8787123.1"/>
    <property type="molecule type" value="Genomic_DNA"/>
</dbReference>
<evidence type="ECO:0000313" key="1">
    <source>
        <dbReference type="EMBL" id="KAF8787123.1"/>
    </source>
</evidence>
<organism evidence="1 2">
    <name type="scientific">Argiope bruennichi</name>
    <name type="common">Wasp spider</name>
    <name type="synonym">Aranea bruennichi</name>
    <dbReference type="NCBI Taxonomy" id="94029"/>
    <lineage>
        <taxon>Eukaryota</taxon>
        <taxon>Metazoa</taxon>
        <taxon>Ecdysozoa</taxon>
        <taxon>Arthropoda</taxon>
        <taxon>Chelicerata</taxon>
        <taxon>Arachnida</taxon>
        <taxon>Araneae</taxon>
        <taxon>Araneomorphae</taxon>
        <taxon>Entelegynae</taxon>
        <taxon>Araneoidea</taxon>
        <taxon>Araneidae</taxon>
        <taxon>Argiope</taxon>
    </lineage>
</organism>
<evidence type="ECO:0000313" key="2">
    <source>
        <dbReference type="Proteomes" id="UP000807504"/>
    </source>
</evidence>